<keyword evidence="6 10" id="KW-1133">Transmembrane helix</keyword>
<evidence type="ECO:0000313" key="12">
    <source>
        <dbReference type="EMBL" id="KAK4808484.1"/>
    </source>
</evidence>
<feature type="transmembrane region" description="Helical" evidence="10">
    <location>
        <begin position="193"/>
        <end position="214"/>
    </location>
</feature>
<evidence type="ECO:0000256" key="7">
    <source>
        <dbReference type="ARBA" id="ARBA00023136"/>
    </source>
</evidence>
<dbReference type="EMBL" id="JAUNZN010000024">
    <property type="protein sequence ID" value="KAK4808484.1"/>
    <property type="molecule type" value="Genomic_DNA"/>
</dbReference>
<dbReference type="InterPro" id="IPR000276">
    <property type="entry name" value="GPCR_Rhodpsn"/>
</dbReference>
<feature type="transmembrane region" description="Helical" evidence="10">
    <location>
        <begin position="144"/>
        <end position="173"/>
    </location>
</feature>
<keyword evidence="4 9" id="KW-0812">Transmembrane</keyword>
<keyword evidence="9" id="KW-0675">Receptor</keyword>
<evidence type="ECO:0000256" key="3">
    <source>
        <dbReference type="ARBA" id="ARBA00022606"/>
    </source>
</evidence>
<evidence type="ECO:0000256" key="9">
    <source>
        <dbReference type="RuleBase" id="RU000688"/>
    </source>
</evidence>
<comment type="caution">
    <text evidence="12">The sequence shown here is derived from an EMBL/GenBank/DDBJ whole genome shotgun (WGS) entry which is preliminary data.</text>
</comment>
<dbReference type="PROSITE" id="PS00237">
    <property type="entry name" value="G_PROTEIN_RECEP_F1_1"/>
    <property type="match status" value="1"/>
</dbReference>
<dbReference type="Proteomes" id="UP001333110">
    <property type="component" value="Unassembled WGS sequence"/>
</dbReference>
<keyword evidence="8 9" id="KW-0807">Transducer</keyword>
<keyword evidence="7 10" id="KW-0472">Membrane</keyword>
<keyword evidence="13" id="KW-1185">Reference proteome</keyword>
<feature type="transmembrane region" description="Helical" evidence="10">
    <location>
        <begin position="102"/>
        <end position="123"/>
    </location>
</feature>
<evidence type="ECO:0000256" key="2">
    <source>
        <dbReference type="ARBA" id="ARBA00022475"/>
    </source>
</evidence>
<evidence type="ECO:0000256" key="6">
    <source>
        <dbReference type="ARBA" id="ARBA00022989"/>
    </source>
</evidence>
<keyword evidence="2" id="KW-1003">Cell membrane</keyword>
<name>A0AAN7MLS6_MYCAM</name>
<keyword evidence="3" id="KW-0716">Sensory transduction</keyword>
<dbReference type="InterPro" id="IPR017452">
    <property type="entry name" value="GPCR_Rhodpsn_7TM"/>
</dbReference>
<comment type="subcellular location">
    <subcellularLocation>
        <location evidence="1">Cell membrane</location>
        <topology evidence="1">Multi-pass membrane protein</topology>
    </subcellularLocation>
</comment>
<evidence type="ECO:0000256" key="8">
    <source>
        <dbReference type="ARBA" id="ARBA00023224"/>
    </source>
</evidence>
<organism evidence="12 13">
    <name type="scientific">Mycteria americana</name>
    <name type="common">Wood stork</name>
    <dbReference type="NCBI Taxonomy" id="33587"/>
    <lineage>
        <taxon>Eukaryota</taxon>
        <taxon>Metazoa</taxon>
        <taxon>Chordata</taxon>
        <taxon>Craniata</taxon>
        <taxon>Vertebrata</taxon>
        <taxon>Euteleostomi</taxon>
        <taxon>Archelosauria</taxon>
        <taxon>Archosauria</taxon>
        <taxon>Dinosauria</taxon>
        <taxon>Saurischia</taxon>
        <taxon>Theropoda</taxon>
        <taxon>Coelurosauria</taxon>
        <taxon>Aves</taxon>
        <taxon>Neognathae</taxon>
        <taxon>Neoaves</taxon>
        <taxon>Aequornithes</taxon>
        <taxon>Ciconiiformes</taxon>
        <taxon>Ciconiidae</taxon>
        <taxon>Mycteria</taxon>
    </lineage>
</organism>
<dbReference type="GO" id="GO:0004930">
    <property type="term" value="F:G protein-coupled receptor activity"/>
    <property type="evidence" value="ECO:0007669"/>
    <property type="project" value="UniProtKB-KW"/>
</dbReference>
<dbReference type="SUPFAM" id="SSF81321">
    <property type="entry name" value="Family A G protein-coupled receptor-like"/>
    <property type="match status" value="1"/>
</dbReference>
<accession>A0AAN7MLS6</accession>
<evidence type="ECO:0000313" key="13">
    <source>
        <dbReference type="Proteomes" id="UP001333110"/>
    </source>
</evidence>
<dbReference type="PROSITE" id="PS50262">
    <property type="entry name" value="G_PROTEIN_RECEP_F1_2"/>
    <property type="match status" value="1"/>
</dbReference>
<feature type="transmembrane region" description="Helical" evidence="10">
    <location>
        <begin position="61"/>
        <end position="82"/>
    </location>
</feature>
<feature type="transmembrane region" description="Helical" evidence="10">
    <location>
        <begin position="26"/>
        <end position="49"/>
    </location>
</feature>
<dbReference type="PRINTS" id="PR00237">
    <property type="entry name" value="GPCRRHODOPSN"/>
</dbReference>
<dbReference type="SUPFAM" id="SSF56672">
    <property type="entry name" value="DNA/RNA polymerases"/>
    <property type="match status" value="1"/>
</dbReference>
<gene>
    <name evidence="12" type="ORF">QYF61_005801</name>
</gene>
<feature type="transmembrane region" description="Helical" evidence="10">
    <location>
        <begin position="235"/>
        <end position="253"/>
    </location>
</feature>
<evidence type="ECO:0000256" key="5">
    <source>
        <dbReference type="ARBA" id="ARBA00022725"/>
    </source>
</evidence>
<proteinExistence type="inferred from homology"/>
<dbReference type="Pfam" id="PF13853">
    <property type="entry name" value="7tm_4"/>
    <property type="match status" value="1"/>
</dbReference>
<dbReference type="GO" id="GO:0005886">
    <property type="term" value="C:plasma membrane"/>
    <property type="evidence" value="ECO:0007669"/>
    <property type="project" value="UniProtKB-SubCell"/>
</dbReference>
<evidence type="ECO:0000256" key="10">
    <source>
        <dbReference type="SAM" id="Phobius"/>
    </source>
</evidence>
<keyword evidence="9" id="KW-0297">G-protein coupled receptor</keyword>
<dbReference type="PANTHER" id="PTHR26453">
    <property type="entry name" value="OLFACTORY RECEPTOR"/>
    <property type="match status" value="1"/>
</dbReference>
<evidence type="ECO:0000256" key="4">
    <source>
        <dbReference type="ARBA" id="ARBA00022692"/>
    </source>
</evidence>
<evidence type="ECO:0000259" key="11">
    <source>
        <dbReference type="PROSITE" id="PS50262"/>
    </source>
</evidence>
<protein>
    <recommendedName>
        <fullName evidence="11">G-protein coupled receptors family 1 profile domain-containing protein</fullName>
    </recommendedName>
</protein>
<dbReference type="PRINTS" id="PR00245">
    <property type="entry name" value="OLFACTORYR"/>
</dbReference>
<dbReference type="Gene3D" id="1.20.1070.10">
    <property type="entry name" value="Rhodopsin 7-helix transmembrane proteins"/>
    <property type="match status" value="1"/>
</dbReference>
<dbReference type="InterPro" id="IPR043502">
    <property type="entry name" value="DNA/RNA_pol_sf"/>
</dbReference>
<dbReference type="CDD" id="cd15225">
    <property type="entry name" value="7tmA_OR10A-like"/>
    <property type="match status" value="1"/>
</dbReference>
<feature type="domain" description="G-protein coupled receptors family 1 profile" evidence="11">
    <location>
        <begin position="41"/>
        <end position="288"/>
    </location>
</feature>
<comment type="similarity">
    <text evidence="9">Belongs to the G-protein coupled receptor 1 family.</text>
</comment>
<dbReference type="AlphaFoldDB" id="A0AAN7MLS6"/>
<dbReference type="FunFam" id="1.20.1070.10:FF:000001">
    <property type="entry name" value="Olfactory receptor"/>
    <property type="match status" value="1"/>
</dbReference>
<dbReference type="InterPro" id="IPR000725">
    <property type="entry name" value="Olfact_rcpt"/>
</dbReference>
<evidence type="ECO:0000256" key="1">
    <source>
        <dbReference type="ARBA" id="ARBA00004651"/>
    </source>
</evidence>
<dbReference type="GO" id="GO:0004984">
    <property type="term" value="F:olfactory receptor activity"/>
    <property type="evidence" value="ECO:0007669"/>
    <property type="project" value="InterPro"/>
</dbReference>
<sequence length="661" mass="75245">MIPMNLSEVSEFKLLGFFEVSHLHSLLFVVLFSLYILTLMANTVIALIINGDNTLHTPMYFFLAQLSYLDICYLSVIVPKILENLMVGTIGISKIGCAMQMFFFLFFGVAECFLLAAMSFDRYMAVCYLLHYTIIMNSRICKSLVAGTYICGTAVGLVHTIITFSLPFCGLAINHFCEIQPLLELLCGNTSPSEIQVIVVAVFAIVGLFLLIIYSYIRIISTILKMSSAESQQKAFSTCSSHVLVMTLFYGTASSMYLRPKSSYSASVDKLLSLSHTVVTPLLNPIIYSLRNEEMKGALRKRWRNIHFVWNKAFDTVSHSILLEKLAAHGLDGCTLRWVKNWLDSRAQRVVVNGVYSGWRPVTSGVPQGSVLGSVLFNIFINDLDEGIECTLSKFADHTKLCGSVDLLEGRQALQRDLYRLDRWAQVNCMRFNKAKCKVLHLGHSNPMQRYRLGEEWLESCPAEKDLGVFVDSRLNMSQQCAQAAKKANGILACIKNSVASRTREVIVPLYSALVRPHLEYCVQFWAPHYKRDIEVLERVQRRATKLVKGLEQKSYEERLRELELFSLEKRRLRGDLIALYNYLKGGCREVGVGLFSQVISDRTRGNGLKLRQGRFRLDIRKFFFTERVIKHWNRLPREVVESPSLEVFRGRLDEVLRDMV</sequence>
<reference evidence="12 13" key="1">
    <citation type="journal article" date="2023" name="J. Hered.">
        <title>Chromosome-level genome of the wood stork (Mycteria americana) provides insight into avian chromosome evolution.</title>
        <authorList>
            <person name="Flamio R. Jr."/>
            <person name="Ramstad K.M."/>
        </authorList>
    </citation>
    <scope>NUCLEOTIDE SEQUENCE [LARGE SCALE GENOMIC DNA]</scope>
    <source>
        <strain evidence="12">JAX WOST 10</strain>
    </source>
</reference>
<keyword evidence="5" id="KW-0552">Olfaction</keyword>